<evidence type="ECO:0000256" key="1">
    <source>
        <dbReference type="ARBA" id="ARBA00022969"/>
    </source>
</evidence>
<evidence type="ECO:0000256" key="2">
    <source>
        <dbReference type="SAM" id="MobiDB-lite"/>
    </source>
</evidence>
<dbReference type="KEGG" id="cthu:HUR95_07180"/>
<name>A0A8X8I7A4_CALTT</name>
<keyword evidence="4" id="KW-1185">Reference proteome</keyword>
<reference evidence="3 4" key="1">
    <citation type="journal article" date="2020" name="Extremophiles">
        <title>Genomic analysis of Caldalkalibacillus thermarum TA2.A1 reveals aerobic alkaliphilic metabolism and evolutionary hallmarks linking alkaliphilic bacteria and plant life.</title>
        <authorList>
            <person name="de Jong S.I."/>
            <person name="van den Broek M.A."/>
            <person name="Merkel A.Y."/>
            <person name="de la Torre Cortes P."/>
            <person name="Kalamorz F."/>
            <person name="Cook G.M."/>
            <person name="van Loosdrecht M.C.M."/>
            <person name="McMillan D.G.G."/>
        </authorList>
    </citation>
    <scope>NUCLEOTIDE SEQUENCE [LARGE SCALE GENOMIC DNA]</scope>
    <source>
        <strain evidence="3 4">TA2.A1</strain>
    </source>
</reference>
<feature type="region of interest" description="Disordered" evidence="2">
    <location>
        <begin position="15"/>
        <end position="48"/>
    </location>
</feature>
<evidence type="ECO:0000313" key="4">
    <source>
        <dbReference type="Proteomes" id="UP000825179"/>
    </source>
</evidence>
<gene>
    <name evidence="3" type="ORF">HUR95_07180</name>
</gene>
<accession>A0A8X8I7A4</accession>
<dbReference type="InterPro" id="IPR012611">
    <property type="entry name" value="SASP_SspK"/>
</dbReference>
<dbReference type="GO" id="GO:0030435">
    <property type="term" value="P:sporulation resulting in formation of a cellular spore"/>
    <property type="evidence" value="ECO:0007669"/>
    <property type="project" value="UniProtKB-KW"/>
</dbReference>
<feature type="compositionally biased region" description="Basic and acidic residues" evidence="2">
    <location>
        <begin position="35"/>
        <end position="48"/>
    </location>
</feature>
<proteinExistence type="predicted"/>
<organism evidence="3 4">
    <name type="scientific">Caldalkalibacillus thermarum (strain TA2.A1)</name>
    <dbReference type="NCBI Taxonomy" id="986075"/>
    <lineage>
        <taxon>Bacteria</taxon>
        <taxon>Bacillati</taxon>
        <taxon>Bacillota</taxon>
        <taxon>Bacilli</taxon>
        <taxon>Bacillales</taxon>
        <taxon>Bacillaceae</taxon>
        <taxon>Caldalkalibacillus</taxon>
    </lineage>
</organism>
<dbReference type="Proteomes" id="UP000825179">
    <property type="component" value="Chromosome"/>
</dbReference>
<dbReference type="GO" id="GO:0042601">
    <property type="term" value="C:endospore-forming forespore"/>
    <property type="evidence" value="ECO:0007669"/>
    <property type="project" value="InterPro"/>
</dbReference>
<protein>
    <submittedName>
        <fullName evidence="3">Uncharacterized protein</fullName>
    </submittedName>
</protein>
<dbReference type="AlphaFoldDB" id="A0A8X8I7A4"/>
<dbReference type="EMBL" id="CP082237">
    <property type="protein sequence ID" value="QZT35007.1"/>
    <property type="molecule type" value="Genomic_DNA"/>
</dbReference>
<dbReference type="Pfam" id="PF08176">
    <property type="entry name" value="SspK"/>
    <property type="match status" value="1"/>
</dbReference>
<dbReference type="GO" id="GO:0030436">
    <property type="term" value="P:asexual sporulation"/>
    <property type="evidence" value="ECO:0007669"/>
    <property type="project" value="InterPro"/>
</dbReference>
<sequence length="48" mass="5496">MSILAHRFNKWGKSRGAWKGINAPKRANGEINTEPQERMISAHEPHKD</sequence>
<keyword evidence="1" id="KW-0749">Sporulation</keyword>
<evidence type="ECO:0000313" key="3">
    <source>
        <dbReference type="EMBL" id="QZT35007.1"/>
    </source>
</evidence>